<dbReference type="PROSITE" id="PS00247">
    <property type="entry name" value="HBGF_FGF"/>
    <property type="match status" value="1"/>
</dbReference>
<dbReference type="OrthoDB" id="5987799at2759"/>
<dbReference type="PRINTS" id="PR00262">
    <property type="entry name" value="IL1HBGF"/>
</dbReference>
<reference evidence="3" key="1">
    <citation type="journal article" date="2023" name="Science">
        <title>Genome structures resolve the early diversification of teleost fishes.</title>
        <authorList>
            <person name="Parey E."/>
            <person name="Louis A."/>
            <person name="Montfort J."/>
            <person name="Bouchez O."/>
            <person name="Roques C."/>
            <person name="Iampietro C."/>
            <person name="Lluch J."/>
            <person name="Castinel A."/>
            <person name="Donnadieu C."/>
            <person name="Desvignes T."/>
            <person name="Floi Bucao C."/>
            <person name="Jouanno E."/>
            <person name="Wen M."/>
            <person name="Mejri S."/>
            <person name="Dirks R."/>
            <person name="Jansen H."/>
            <person name="Henkel C."/>
            <person name="Chen W.J."/>
            <person name="Zahm M."/>
            <person name="Cabau C."/>
            <person name="Klopp C."/>
            <person name="Thompson A.W."/>
            <person name="Robinson-Rechavi M."/>
            <person name="Braasch I."/>
            <person name="Lecointre G."/>
            <person name="Bobe J."/>
            <person name="Postlethwait J.H."/>
            <person name="Berthelot C."/>
            <person name="Roest Crollius H."/>
            <person name="Guiguen Y."/>
        </authorList>
    </citation>
    <scope>NUCLEOTIDE SEQUENCE</scope>
    <source>
        <strain evidence="3">WJC10195</strain>
    </source>
</reference>
<dbReference type="Gene3D" id="2.80.10.50">
    <property type="match status" value="1"/>
</dbReference>
<gene>
    <name evidence="3" type="ORF">SKAU_G00266680</name>
</gene>
<evidence type="ECO:0000313" key="4">
    <source>
        <dbReference type="Proteomes" id="UP001152622"/>
    </source>
</evidence>
<dbReference type="PANTHER" id="PTHR11486">
    <property type="entry name" value="FIBROBLAST GROWTH FACTOR"/>
    <property type="match status" value="1"/>
</dbReference>
<protein>
    <recommendedName>
        <fullName evidence="2">Fibroblast growth factor</fullName>
        <shortName evidence="2">FGF</shortName>
    </recommendedName>
</protein>
<dbReference type="AlphaFoldDB" id="A0A9Q1EZR8"/>
<name>A0A9Q1EZR8_SYNKA</name>
<comment type="caution">
    <text evidence="3">The sequence shown here is derived from an EMBL/GenBank/DDBJ whole genome shotgun (WGS) entry which is preliminary data.</text>
</comment>
<keyword evidence="4" id="KW-1185">Reference proteome</keyword>
<evidence type="ECO:0000256" key="2">
    <source>
        <dbReference type="RuleBase" id="RU049442"/>
    </source>
</evidence>
<proteinExistence type="inferred from homology"/>
<dbReference type="SMART" id="SM00442">
    <property type="entry name" value="FGF"/>
    <property type="match status" value="1"/>
</dbReference>
<dbReference type="Proteomes" id="UP001152622">
    <property type="component" value="Chromosome 10"/>
</dbReference>
<comment type="similarity">
    <text evidence="1 2">Belongs to the heparin-binding growth factors family.</text>
</comment>
<dbReference type="GO" id="GO:0008083">
    <property type="term" value="F:growth factor activity"/>
    <property type="evidence" value="ECO:0007669"/>
    <property type="project" value="InterPro"/>
</dbReference>
<sequence length="158" mass="17908">MTEGDIMPGPELIDFYLPEYKTLTRLYCLNGGHHLRIQPDGTVDGEREETDVYTVLRMTAVSVGVVVVEGVEAGRYLAMDKDGQLYGSKTVNDECHFHEKIEENHYNTYKSQRYGDLNWYLGIKNSGRPKKGPRTGIGQKHIYFLPRQVDGAGKTHTN</sequence>
<dbReference type="EMBL" id="JAINUF010000010">
    <property type="protein sequence ID" value="KAJ8348079.1"/>
    <property type="molecule type" value="Genomic_DNA"/>
</dbReference>
<evidence type="ECO:0000256" key="1">
    <source>
        <dbReference type="ARBA" id="ARBA00007936"/>
    </source>
</evidence>
<dbReference type="Pfam" id="PF00167">
    <property type="entry name" value="FGF"/>
    <property type="match status" value="1"/>
</dbReference>
<dbReference type="PRINTS" id="PR00263">
    <property type="entry name" value="HBGFFGF"/>
</dbReference>
<organism evidence="3 4">
    <name type="scientific">Synaphobranchus kaupii</name>
    <name type="common">Kaup's arrowtooth eel</name>
    <dbReference type="NCBI Taxonomy" id="118154"/>
    <lineage>
        <taxon>Eukaryota</taxon>
        <taxon>Metazoa</taxon>
        <taxon>Chordata</taxon>
        <taxon>Craniata</taxon>
        <taxon>Vertebrata</taxon>
        <taxon>Euteleostomi</taxon>
        <taxon>Actinopterygii</taxon>
        <taxon>Neopterygii</taxon>
        <taxon>Teleostei</taxon>
        <taxon>Anguilliformes</taxon>
        <taxon>Synaphobranchidae</taxon>
        <taxon>Synaphobranchus</taxon>
    </lineage>
</organism>
<evidence type="ECO:0000313" key="3">
    <source>
        <dbReference type="EMBL" id="KAJ8348079.1"/>
    </source>
</evidence>
<accession>A0A9Q1EZR8</accession>
<dbReference type="InterPro" id="IPR008996">
    <property type="entry name" value="IL1/FGF"/>
</dbReference>
<dbReference type="InterPro" id="IPR002209">
    <property type="entry name" value="Fibroblast_GF_fam"/>
</dbReference>
<dbReference type="SUPFAM" id="SSF50353">
    <property type="entry name" value="Cytokine"/>
    <property type="match status" value="1"/>
</dbReference>